<keyword evidence="3" id="KW-0663">Pyridoxal phosphate</keyword>
<feature type="domain" description="Tryptophan synthase beta chain-like PALP" evidence="4">
    <location>
        <begin position="10"/>
        <end position="289"/>
    </location>
</feature>
<evidence type="ECO:0000256" key="1">
    <source>
        <dbReference type="ARBA" id="ARBA00001933"/>
    </source>
</evidence>
<dbReference type="InterPro" id="IPR001926">
    <property type="entry name" value="TrpB-like_PALP"/>
</dbReference>
<comment type="cofactor">
    <cofactor evidence="1">
        <name>pyridoxal 5'-phosphate</name>
        <dbReference type="ChEBI" id="CHEBI:597326"/>
    </cofactor>
</comment>
<dbReference type="PANTHER" id="PTHR43780:SF2">
    <property type="entry name" value="1-AMINOCYCLOPROPANE-1-CARBOXYLATE DEAMINASE-RELATED"/>
    <property type="match status" value="1"/>
</dbReference>
<gene>
    <name evidence="5" type="ORF">GCM10009789_38640</name>
</gene>
<dbReference type="InterPro" id="IPR036052">
    <property type="entry name" value="TrpB-like_PALP_sf"/>
</dbReference>
<evidence type="ECO:0000256" key="2">
    <source>
        <dbReference type="ARBA" id="ARBA00008639"/>
    </source>
</evidence>
<dbReference type="EMBL" id="BAAAOS010000020">
    <property type="protein sequence ID" value="GAA1581054.1"/>
    <property type="molecule type" value="Genomic_DNA"/>
</dbReference>
<accession>A0ABN2DMV0</accession>
<name>A0ABN2DMV0_9ACTN</name>
<keyword evidence="6" id="KW-1185">Reference proteome</keyword>
<protein>
    <submittedName>
        <fullName evidence="5">Pyridoxal-phosphate dependent enzyme</fullName>
    </submittedName>
</protein>
<proteinExistence type="inferred from homology"/>
<organism evidence="5 6">
    <name type="scientific">Kribbella sancticallisti</name>
    <dbReference type="NCBI Taxonomy" id="460087"/>
    <lineage>
        <taxon>Bacteria</taxon>
        <taxon>Bacillati</taxon>
        <taxon>Actinomycetota</taxon>
        <taxon>Actinomycetes</taxon>
        <taxon>Propionibacteriales</taxon>
        <taxon>Kribbellaceae</taxon>
        <taxon>Kribbella</taxon>
    </lineage>
</organism>
<dbReference type="InterPro" id="IPR027278">
    <property type="entry name" value="ACCD_DCysDesulf"/>
</dbReference>
<dbReference type="Gene3D" id="3.40.50.1100">
    <property type="match status" value="2"/>
</dbReference>
<dbReference type="Proteomes" id="UP001500393">
    <property type="component" value="Unassembled WGS sequence"/>
</dbReference>
<evidence type="ECO:0000313" key="5">
    <source>
        <dbReference type="EMBL" id="GAA1581054.1"/>
    </source>
</evidence>
<reference evidence="5 6" key="1">
    <citation type="journal article" date="2019" name="Int. J. Syst. Evol. Microbiol.">
        <title>The Global Catalogue of Microorganisms (GCM) 10K type strain sequencing project: providing services to taxonomists for standard genome sequencing and annotation.</title>
        <authorList>
            <consortium name="The Broad Institute Genomics Platform"/>
            <consortium name="The Broad Institute Genome Sequencing Center for Infectious Disease"/>
            <person name="Wu L."/>
            <person name="Ma J."/>
        </authorList>
    </citation>
    <scope>NUCLEOTIDE SEQUENCE [LARGE SCALE GENOMIC DNA]</scope>
    <source>
        <strain evidence="5 6">JCM 14969</strain>
    </source>
</reference>
<sequence>MLGELRLPSPVVEIADHRLRGSGVRVLLKRDDLIHPEVPGNKWRKLKYNIAAARERGFGTLLTFGGAYSNHIRATAAVGAYCGFETIGVIRGDEHLPLNSSLQYAVSCGMRLTYLDRTTYRAKTSDAVIDALHREFGDFYLIPEGGSNADAVRGCAELPAELDASVDVVFCAVGTGGTLAGVAAGVRADQLVVGVPVLKGGGFLEEEIVRLQEQVYGARTGSWRLACDYHFGGYAKRTPELDEFVDDFEARHGLRLDWVYEAKMMYALVDQVARGVFPRGTTIVGLISGSGDVPDIG</sequence>
<evidence type="ECO:0000259" key="4">
    <source>
        <dbReference type="Pfam" id="PF00291"/>
    </source>
</evidence>
<dbReference type="Pfam" id="PF00291">
    <property type="entry name" value="PALP"/>
    <property type="match status" value="1"/>
</dbReference>
<comment type="caution">
    <text evidence="5">The sequence shown here is derived from an EMBL/GenBank/DDBJ whole genome shotgun (WGS) entry which is preliminary data.</text>
</comment>
<comment type="similarity">
    <text evidence="2">Belongs to the ACC deaminase/D-cysteine desulfhydrase family.</text>
</comment>
<evidence type="ECO:0000313" key="6">
    <source>
        <dbReference type="Proteomes" id="UP001500393"/>
    </source>
</evidence>
<evidence type="ECO:0000256" key="3">
    <source>
        <dbReference type="ARBA" id="ARBA00022898"/>
    </source>
</evidence>
<dbReference type="PANTHER" id="PTHR43780">
    <property type="entry name" value="1-AMINOCYCLOPROPANE-1-CARBOXYLATE DEAMINASE-RELATED"/>
    <property type="match status" value="1"/>
</dbReference>
<dbReference type="SUPFAM" id="SSF53686">
    <property type="entry name" value="Tryptophan synthase beta subunit-like PLP-dependent enzymes"/>
    <property type="match status" value="1"/>
</dbReference>
<dbReference type="PIRSF" id="PIRSF006278">
    <property type="entry name" value="ACCD_DCysDesulf"/>
    <property type="match status" value="1"/>
</dbReference>